<dbReference type="InterPro" id="IPR007791">
    <property type="entry name" value="DjlA_N"/>
</dbReference>
<dbReference type="Gene3D" id="1.10.3680.10">
    <property type="entry name" value="TerB-like"/>
    <property type="match status" value="1"/>
</dbReference>
<evidence type="ECO:0000313" key="3">
    <source>
        <dbReference type="Proteomes" id="UP000198749"/>
    </source>
</evidence>
<sequence>MMTKFMSFLETFLPPESDAPSDPQAVISLASAALMVEVLLSDYERKPEEQKTLLEVLKTSFSLDQITADELLKQAEKAQRDATDYFRFTSQINEICTPGEKISLIENLWRVAYADGELHHYEEHVIRRIADLIYVTHTDFIAAKLRVIESVGQGLSNR</sequence>
<dbReference type="Proteomes" id="UP000198749">
    <property type="component" value="Unassembled WGS sequence"/>
</dbReference>
<dbReference type="InterPro" id="IPR029024">
    <property type="entry name" value="TerB-like"/>
</dbReference>
<dbReference type="CDD" id="cd07313">
    <property type="entry name" value="terB_like_2"/>
    <property type="match status" value="1"/>
</dbReference>
<feature type="domain" description="Co-chaperone DjlA N-terminal" evidence="1">
    <location>
        <begin position="29"/>
        <end position="144"/>
    </location>
</feature>
<protein>
    <submittedName>
        <fullName evidence="2">Uncharacterized conserved protein, tellurite resistance protein B (TerB) family</fullName>
    </submittedName>
</protein>
<dbReference type="EMBL" id="FOGB01000018">
    <property type="protein sequence ID" value="SER13260.1"/>
    <property type="molecule type" value="Genomic_DNA"/>
</dbReference>
<name>A0A1H9LPE7_9GAMM</name>
<evidence type="ECO:0000313" key="2">
    <source>
        <dbReference type="EMBL" id="SER13260.1"/>
    </source>
</evidence>
<dbReference type="RefSeq" id="WP_091361814.1">
    <property type="nucleotide sequence ID" value="NZ_AP025284.1"/>
</dbReference>
<dbReference type="STRING" id="355243.SAMN03080615_04038"/>
<accession>A0A1H9LPE7</accession>
<keyword evidence="3" id="KW-1185">Reference proteome</keyword>
<dbReference type="OrthoDB" id="5294347at2"/>
<gene>
    <name evidence="2" type="ORF">SAMN03080615_04038</name>
</gene>
<reference evidence="3" key="1">
    <citation type="submission" date="2016-10" db="EMBL/GenBank/DDBJ databases">
        <authorList>
            <person name="Varghese N."/>
            <person name="Submissions S."/>
        </authorList>
    </citation>
    <scope>NUCLEOTIDE SEQUENCE [LARGE SCALE GENOMIC DNA]</scope>
    <source>
        <strain evidence="3">DSM 18887</strain>
    </source>
</reference>
<evidence type="ECO:0000259" key="1">
    <source>
        <dbReference type="Pfam" id="PF05099"/>
    </source>
</evidence>
<organism evidence="2 3">
    <name type="scientific">Amphritea atlantica</name>
    <dbReference type="NCBI Taxonomy" id="355243"/>
    <lineage>
        <taxon>Bacteria</taxon>
        <taxon>Pseudomonadati</taxon>
        <taxon>Pseudomonadota</taxon>
        <taxon>Gammaproteobacteria</taxon>
        <taxon>Oceanospirillales</taxon>
        <taxon>Oceanospirillaceae</taxon>
        <taxon>Amphritea</taxon>
    </lineage>
</organism>
<proteinExistence type="predicted"/>
<dbReference type="Pfam" id="PF05099">
    <property type="entry name" value="TerB"/>
    <property type="match status" value="1"/>
</dbReference>
<dbReference type="AlphaFoldDB" id="A0A1H9LPE7"/>
<dbReference type="SUPFAM" id="SSF158682">
    <property type="entry name" value="TerB-like"/>
    <property type="match status" value="1"/>
</dbReference>